<reference evidence="8 9" key="1">
    <citation type="submission" date="2016-11" db="EMBL/GenBank/DDBJ databases">
        <authorList>
            <person name="Manzoor S."/>
        </authorList>
    </citation>
    <scope>NUCLEOTIDE SEQUENCE [LARGE SCALE GENOMIC DNA]</scope>
    <source>
        <strain evidence="8">Clostridium ultunense strain Esp</strain>
    </source>
</reference>
<dbReference type="Proteomes" id="UP000245423">
    <property type="component" value="Chromosome 1"/>
</dbReference>
<keyword evidence="2" id="KW-1003">Cell membrane</keyword>
<comment type="similarity">
    <text evidence="1">Belongs to the Lgt family.</text>
</comment>
<evidence type="ECO:0000256" key="5">
    <source>
        <dbReference type="ARBA" id="ARBA00022989"/>
    </source>
</evidence>
<name>M1YRQ8_9FIRM</name>
<dbReference type="PANTHER" id="PTHR30589:SF0">
    <property type="entry name" value="PHOSPHATIDYLGLYCEROL--PROLIPOPROTEIN DIACYLGLYCERYL TRANSFERASE"/>
    <property type="match status" value="1"/>
</dbReference>
<keyword evidence="5 7" id="KW-1133">Transmembrane helix</keyword>
<keyword evidence="4 7" id="KW-0812">Transmembrane</keyword>
<dbReference type="HOGENOM" id="CLU_1394185_0_0_9"/>
<gene>
    <name evidence="8" type="ORF">CUESP1_2788</name>
</gene>
<keyword evidence="9" id="KW-1185">Reference proteome</keyword>
<evidence type="ECO:0000256" key="4">
    <source>
        <dbReference type="ARBA" id="ARBA00022692"/>
    </source>
</evidence>
<keyword evidence="3" id="KW-0808">Transferase</keyword>
<dbReference type="Pfam" id="PF01790">
    <property type="entry name" value="LGT"/>
    <property type="match status" value="1"/>
</dbReference>
<feature type="transmembrane region" description="Helical" evidence="7">
    <location>
        <begin position="12"/>
        <end position="35"/>
    </location>
</feature>
<dbReference type="RefSeq" id="WP_005582883.1">
    <property type="nucleotide sequence ID" value="NZ_LT669839.1"/>
</dbReference>
<feature type="transmembrane region" description="Helical" evidence="7">
    <location>
        <begin position="176"/>
        <end position="192"/>
    </location>
</feature>
<keyword evidence="6 7" id="KW-0472">Membrane</keyword>
<sequence>MKPFFFTFKSINITWFMAIGIIVTSISYIISGILAKEYKEDKNKIEDIFMILLIVGFIGARLSYVLMNLQSYKDNISSILKISHYNLSLLGGVVFGLLTLMLLSKRYKIEFEKLFRIFVVPFYFSMAVGIWVLMFDHLLLASTHLKEDPKKVLYISLLFLIGMGMEFALSKKSNNKYISFIILVVVMFLYYIV</sequence>
<feature type="transmembrane region" description="Helical" evidence="7">
    <location>
        <begin position="47"/>
        <end position="67"/>
    </location>
</feature>
<feature type="transmembrane region" description="Helical" evidence="7">
    <location>
        <begin position="115"/>
        <end position="140"/>
    </location>
</feature>
<dbReference type="GO" id="GO:0008961">
    <property type="term" value="F:phosphatidylglycerol-prolipoprotein diacylglyceryl transferase activity"/>
    <property type="evidence" value="ECO:0007669"/>
    <property type="project" value="InterPro"/>
</dbReference>
<evidence type="ECO:0000256" key="6">
    <source>
        <dbReference type="ARBA" id="ARBA00023136"/>
    </source>
</evidence>
<dbReference type="PANTHER" id="PTHR30589">
    <property type="entry name" value="PROLIPOPROTEIN DIACYLGLYCERYL TRANSFERASE"/>
    <property type="match status" value="1"/>
</dbReference>
<dbReference type="OrthoDB" id="1952463at2"/>
<dbReference type="EMBL" id="LT669839">
    <property type="protein sequence ID" value="SHD78120.1"/>
    <property type="molecule type" value="Genomic_DNA"/>
</dbReference>
<dbReference type="GO" id="GO:0005886">
    <property type="term" value="C:plasma membrane"/>
    <property type="evidence" value="ECO:0007669"/>
    <property type="project" value="InterPro"/>
</dbReference>
<evidence type="ECO:0000256" key="2">
    <source>
        <dbReference type="ARBA" id="ARBA00022475"/>
    </source>
</evidence>
<protein>
    <recommendedName>
        <fullName evidence="10">Prolipoprotein diacylglyceryl transferase</fullName>
    </recommendedName>
</protein>
<evidence type="ECO:0000256" key="1">
    <source>
        <dbReference type="ARBA" id="ARBA00007150"/>
    </source>
</evidence>
<evidence type="ECO:0008006" key="10">
    <source>
        <dbReference type="Google" id="ProtNLM"/>
    </source>
</evidence>
<dbReference type="AlphaFoldDB" id="M1YRQ8"/>
<proteinExistence type="inferred from homology"/>
<evidence type="ECO:0000256" key="3">
    <source>
        <dbReference type="ARBA" id="ARBA00022679"/>
    </source>
</evidence>
<evidence type="ECO:0000256" key="7">
    <source>
        <dbReference type="SAM" id="Phobius"/>
    </source>
</evidence>
<organism evidence="8 9">
    <name type="scientific">[Clostridium] ultunense Esp</name>
    <dbReference type="NCBI Taxonomy" id="1288971"/>
    <lineage>
        <taxon>Bacteria</taxon>
        <taxon>Bacillati</taxon>
        <taxon>Bacillota</taxon>
        <taxon>Tissierellia</taxon>
        <taxon>Tissierellales</taxon>
        <taxon>Tepidimicrobiaceae</taxon>
        <taxon>Schnuerera</taxon>
    </lineage>
</organism>
<dbReference type="GO" id="GO:0042158">
    <property type="term" value="P:lipoprotein biosynthetic process"/>
    <property type="evidence" value="ECO:0007669"/>
    <property type="project" value="InterPro"/>
</dbReference>
<accession>M1YRQ8</accession>
<evidence type="ECO:0000313" key="8">
    <source>
        <dbReference type="EMBL" id="SHD78120.1"/>
    </source>
</evidence>
<dbReference type="InterPro" id="IPR001640">
    <property type="entry name" value="Lgt"/>
</dbReference>
<feature type="transmembrane region" description="Helical" evidence="7">
    <location>
        <begin position="87"/>
        <end position="103"/>
    </location>
</feature>
<feature type="transmembrane region" description="Helical" evidence="7">
    <location>
        <begin position="152"/>
        <end position="169"/>
    </location>
</feature>
<evidence type="ECO:0000313" key="9">
    <source>
        <dbReference type="Proteomes" id="UP000245423"/>
    </source>
</evidence>